<dbReference type="SUPFAM" id="SSF56672">
    <property type="entry name" value="DNA/RNA polymerases"/>
    <property type="match status" value="1"/>
</dbReference>
<gene>
    <name evidence="2" type="ORF">C1SCF055_LOCUS20308</name>
</gene>
<dbReference type="Proteomes" id="UP001152797">
    <property type="component" value="Unassembled WGS sequence"/>
</dbReference>
<sequence length="692" mass="73752">MPSSIPFQDCAGAHRPPQQLKDACVAGAAESFLTQLTAVVQLLAHGRAPGFVAPVLGGASLVALPKPAGGVRPIAVGEILRRLTGKCSEKMPVTFSGLCKWVLQSPMAWRRQSTPPEVRDHFPQLARWTTWCYGQPTRLQFGARTLESCCGVQQGDPLGPLLFSIALHKVAGSLRRQPLDLALFYLDDGALAGDIDNVAAVLQQLQQDCLTIGLRLNLDKSELVATGPVSEAALRARFPPSLLNNAGGAGRVVHSFEFLGAAIGEDTFIRDHTADRAAKAGNLLDELAELPDAQVGLRLLRACGGYARLVHSMRCNPPQSQGLALDMFDGMVRRCFGDLTGIHPTTQQWSQAARGLSHAGLGLRSCEKHASAAFLASVGSSLSACAELDTNFSADEVKTCSAVLAALAHYNAQLPPQQSLSLETALSSTQRDMSHRLDAAAWDAQLGQASVVEQAVLHSEASIGGRAFLTAVPRGLSRMEPAAFSAELRVRLSMPEADADVWCPRCDGPTCIAGGERTQRHHAVRDLVCHWATKAGLRPQAEAPHLLLPQSPDDFGSGRRRPADIFIPALAGSPTALDFAVTAHTRQETLAIASTTPGAAAAAYAQHKAAYLATAQTCQQQGIRFLPMVAEPTGCWEDGAMRILKRIAHAAAVRSGEDAGCAFTTFLQDLSVVIRSNRARAALRRRAELSTF</sequence>
<evidence type="ECO:0000313" key="4">
    <source>
        <dbReference type="Proteomes" id="UP001152797"/>
    </source>
</evidence>
<dbReference type="EMBL" id="CAMXCT010001848">
    <property type="protein sequence ID" value="CAI3993574.1"/>
    <property type="molecule type" value="Genomic_DNA"/>
</dbReference>
<dbReference type="PROSITE" id="PS50878">
    <property type="entry name" value="RT_POL"/>
    <property type="match status" value="1"/>
</dbReference>
<dbReference type="PANTHER" id="PTHR48462">
    <property type="entry name" value="PROTEIN, PUTATIVE-RELATED"/>
    <property type="match status" value="1"/>
</dbReference>
<reference evidence="2" key="1">
    <citation type="submission" date="2022-10" db="EMBL/GenBank/DDBJ databases">
        <authorList>
            <person name="Chen Y."/>
            <person name="Dougan E. K."/>
            <person name="Chan C."/>
            <person name="Rhodes N."/>
            <person name="Thang M."/>
        </authorList>
    </citation>
    <scope>NUCLEOTIDE SEQUENCE</scope>
</reference>
<accession>A0A9P1FXS3</accession>
<dbReference type="PANTHER" id="PTHR48462:SF1">
    <property type="entry name" value="PROTEIN, PUTATIVE-RELATED"/>
    <property type="match status" value="1"/>
</dbReference>
<evidence type="ECO:0000313" key="2">
    <source>
        <dbReference type="EMBL" id="CAI3993574.1"/>
    </source>
</evidence>
<reference evidence="3 4" key="2">
    <citation type="submission" date="2024-05" db="EMBL/GenBank/DDBJ databases">
        <authorList>
            <person name="Chen Y."/>
            <person name="Shah S."/>
            <person name="Dougan E. K."/>
            <person name="Thang M."/>
            <person name="Chan C."/>
        </authorList>
    </citation>
    <scope>NUCLEOTIDE SEQUENCE [LARGE SCALE GENOMIC DNA]</scope>
</reference>
<keyword evidence="4" id="KW-1185">Reference proteome</keyword>
<name>A0A9P1FXS3_9DINO</name>
<evidence type="ECO:0000259" key="1">
    <source>
        <dbReference type="PROSITE" id="PS50878"/>
    </source>
</evidence>
<dbReference type="OrthoDB" id="444344at2759"/>
<feature type="domain" description="Reverse transcriptase" evidence="1">
    <location>
        <begin position="45"/>
        <end position="263"/>
    </location>
</feature>
<dbReference type="EMBL" id="CAMXCT030001848">
    <property type="protein sequence ID" value="CAL4780886.1"/>
    <property type="molecule type" value="Genomic_DNA"/>
</dbReference>
<dbReference type="InterPro" id="IPR000477">
    <property type="entry name" value="RT_dom"/>
</dbReference>
<dbReference type="EMBL" id="CAMXCT020001848">
    <property type="protein sequence ID" value="CAL1146949.1"/>
    <property type="molecule type" value="Genomic_DNA"/>
</dbReference>
<comment type="caution">
    <text evidence="2">The sequence shown here is derived from an EMBL/GenBank/DDBJ whole genome shotgun (WGS) entry which is preliminary data.</text>
</comment>
<evidence type="ECO:0000313" key="3">
    <source>
        <dbReference type="EMBL" id="CAL4780886.1"/>
    </source>
</evidence>
<organism evidence="2">
    <name type="scientific">Cladocopium goreaui</name>
    <dbReference type="NCBI Taxonomy" id="2562237"/>
    <lineage>
        <taxon>Eukaryota</taxon>
        <taxon>Sar</taxon>
        <taxon>Alveolata</taxon>
        <taxon>Dinophyceae</taxon>
        <taxon>Suessiales</taxon>
        <taxon>Symbiodiniaceae</taxon>
        <taxon>Cladocopium</taxon>
    </lineage>
</organism>
<proteinExistence type="predicted"/>
<dbReference type="AlphaFoldDB" id="A0A9P1FXS3"/>
<dbReference type="InterPro" id="IPR043502">
    <property type="entry name" value="DNA/RNA_pol_sf"/>
</dbReference>
<protein>
    <submittedName>
        <fullName evidence="3">132 kDa protein</fullName>
    </submittedName>
</protein>
<dbReference type="Pfam" id="PF00078">
    <property type="entry name" value="RVT_1"/>
    <property type="match status" value="1"/>
</dbReference>